<dbReference type="GO" id="GO:0061343">
    <property type="term" value="P:cell adhesion involved in heart morphogenesis"/>
    <property type="evidence" value="ECO:0007669"/>
    <property type="project" value="TreeGrafter"/>
</dbReference>
<evidence type="ECO:0000313" key="5">
    <source>
        <dbReference type="Proteomes" id="UP000024635"/>
    </source>
</evidence>
<feature type="domain" description="Endonuclease/exonuclease/phosphatase" evidence="3">
    <location>
        <begin position="217"/>
        <end position="311"/>
    </location>
</feature>
<dbReference type="Gene3D" id="3.60.10.10">
    <property type="entry name" value="Endonuclease/exonuclease/phosphatase"/>
    <property type="match status" value="1"/>
</dbReference>
<accession>A0A016RX91</accession>
<evidence type="ECO:0008006" key="6">
    <source>
        <dbReference type="Google" id="ProtNLM"/>
    </source>
</evidence>
<dbReference type="InterPro" id="IPR005135">
    <property type="entry name" value="Endo/exonuclease/phosphatase"/>
</dbReference>
<dbReference type="GO" id="GO:0031012">
    <property type="term" value="C:extracellular matrix"/>
    <property type="evidence" value="ECO:0007669"/>
    <property type="project" value="TreeGrafter"/>
</dbReference>
<proteinExistence type="predicted"/>
<dbReference type="GO" id="GO:0007508">
    <property type="term" value="P:larval heart development"/>
    <property type="evidence" value="ECO:0007669"/>
    <property type="project" value="TreeGrafter"/>
</dbReference>
<dbReference type="STRING" id="53326.A0A016RX91"/>
<dbReference type="SUPFAM" id="SSF56219">
    <property type="entry name" value="DNase I-like"/>
    <property type="match status" value="1"/>
</dbReference>
<evidence type="ECO:0000259" key="3">
    <source>
        <dbReference type="Pfam" id="PF14529"/>
    </source>
</evidence>
<dbReference type="Pfam" id="PF00078">
    <property type="entry name" value="RVT_1"/>
    <property type="match status" value="1"/>
</dbReference>
<dbReference type="InterPro" id="IPR036691">
    <property type="entry name" value="Endo/exonu/phosph_ase_sf"/>
</dbReference>
<dbReference type="Proteomes" id="UP000024635">
    <property type="component" value="Unassembled WGS sequence"/>
</dbReference>
<protein>
    <recommendedName>
        <fullName evidence="6">Reverse transcriptase domain-containing protein</fullName>
    </recommendedName>
</protein>
<dbReference type="GO" id="GO:0003824">
    <property type="term" value="F:catalytic activity"/>
    <property type="evidence" value="ECO:0007669"/>
    <property type="project" value="InterPro"/>
</dbReference>
<dbReference type="AlphaFoldDB" id="A0A016RX91"/>
<dbReference type="OrthoDB" id="8058536at2759"/>
<organism evidence="4 5">
    <name type="scientific">Ancylostoma ceylanicum</name>
    <dbReference type="NCBI Taxonomy" id="53326"/>
    <lineage>
        <taxon>Eukaryota</taxon>
        <taxon>Metazoa</taxon>
        <taxon>Ecdysozoa</taxon>
        <taxon>Nematoda</taxon>
        <taxon>Chromadorea</taxon>
        <taxon>Rhabditida</taxon>
        <taxon>Rhabditina</taxon>
        <taxon>Rhabditomorpha</taxon>
        <taxon>Strongyloidea</taxon>
        <taxon>Ancylostomatidae</taxon>
        <taxon>Ancylostomatinae</taxon>
        <taxon>Ancylostoma</taxon>
    </lineage>
</organism>
<keyword evidence="5" id="KW-1185">Reference proteome</keyword>
<dbReference type="Pfam" id="PF14529">
    <property type="entry name" value="Exo_endo_phos_2"/>
    <property type="match status" value="1"/>
</dbReference>
<dbReference type="InterPro" id="IPR000477">
    <property type="entry name" value="RT_dom"/>
</dbReference>
<reference evidence="5" key="1">
    <citation type="journal article" date="2015" name="Nat. Genet.">
        <title>The genome and transcriptome of the zoonotic hookworm Ancylostoma ceylanicum identify infection-specific gene families.</title>
        <authorList>
            <person name="Schwarz E.M."/>
            <person name="Hu Y."/>
            <person name="Antoshechkin I."/>
            <person name="Miller M.M."/>
            <person name="Sternberg P.W."/>
            <person name="Aroian R.V."/>
        </authorList>
    </citation>
    <scope>NUCLEOTIDE SEQUENCE</scope>
    <source>
        <strain evidence="5">HY135</strain>
    </source>
</reference>
<comment type="caution">
    <text evidence="4">The sequence shown here is derived from an EMBL/GenBank/DDBJ whole genome shotgun (WGS) entry which is preliminary data.</text>
</comment>
<feature type="compositionally biased region" description="Polar residues" evidence="1">
    <location>
        <begin position="91"/>
        <end position="105"/>
    </location>
</feature>
<feature type="domain" description="Reverse transcriptase" evidence="2">
    <location>
        <begin position="585"/>
        <end position="672"/>
    </location>
</feature>
<evidence type="ECO:0000313" key="4">
    <source>
        <dbReference type="EMBL" id="EYB82717.1"/>
    </source>
</evidence>
<evidence type="ECO:0000259" key="2">
    <source>
        <dbReference type="Pfam" id="PF00078"/>
    </source>
</evidence>
<dbReference type="PANTHER" id="PTHR33395">
    <property type="entry name" value="TRANSCRIPTASE, PUTATIVE-RELATED-RELATED"/>
    <property type="match status" value="1"/>
</dbReference>
<evidence type="ECO:0000256" key="1">
    <source>
        <dbReference type="SAM" id="MobiDB-lite"/>
    </source>
</evidence>
<dbReference type="EMBL" id="JARK01001688">
    <property type="protein sequence ID" value="EYB82717.1"/>
    <property type="molecule type" value="Genomic_DNA"/>
</dbReference>
<sequence length="676" mass="76525">MDTPTGADGSLRRKPIKRHCIDPSSSPSGDLDLHAEALLKDESLPPHLKAIISFLLDDRRRLNSLLDNFRELNDEILNLRAENARLRSSADGVSSASPVATQSSLLPCHGPPPSKTSSAAHDEVERARSVVIAGIPECPASQSSVRVLHDHNCVLELMEFLSIECSTIAVYRLGRANPNHPRLVKVLLPASFFAKQMLRRAPRLRTPSCSPALSFQLTKVISDLISCDRLCLVTGDFNMPDIKWCRPNNYSATCSTSKSFLEFCESSDLTQHVRDPTHGANILDLVLSSDPCSVLDLRVESPIGTSDHATIHFCLNAINEKPIYILKRDYKSANMEAIKDYLRDIDWYGSFESSLTVDQKYETFIAVLHHVIDLFVPLVKVPPLKYRLPPYLKSLFLKRQQAWCTAKSTGKVEDWVTFRTLTSVFQKKLWKLNNSLEKKVVESRSKTAFFKFLRSRLKQKPKLGPLILSNGTMVIKDNDKAEVLADVFEEAFVGVNDFDPPSNWSFPSYPTMKDSVWFHPDEVYKLLCDWPPSSSVTPDHVPFSFIRNVAPYLVSPLSYLFNLSFMRAEVPSRWRMSYVTPILKKPPSTSPYNFRPVSITSIFARMFEKLLKKRIELHLKEYSIISAFQHGFQKNKSTVTAILQSVNDWTLSLDRGACTDVVYLDFSKAFDREEKV</sequence>
<dbReference type="PANTHER" id="PTHR33395:SF21">
    <property type="entry name" value="PERICARDIN"/>
    <property type="match status" value="1"/>
</dbReference>
<feature type="region of interest" description="Disordered" evidence="1">
    <location>
        <begin position="1"/>
        <end position="28"/>
    </location>
</feature>
<name>A0A016RX91_9BILA</name>
<gene>
    <name evidence="4" type="primary">Acey_s0352.g3250</name>
    <name evidence="4" type="ORF">Y032_0352g3250</name>
</gene>
<feature type="region of interest" description="Disordered" evidence="1">
    <location>
        <begin position="88"/>
        <end position="122"/>
    </location>
</feature>